<protein>
    <submittedName>
        <fullName evidence="2">Uncharacterized protein</fullName>
    </submittedName>
</protein>
<feature type="region of interest" description="Disordered" evidence="1">
    <location>
        <begin position="1"/>
        <end position="105"/>
    </location>
</feature>
<evidence type="ECO:0000313" key="3">
    <source>
        <dbReference type="Proteomes" id="UP000664940"/>
    </source>
</evidence>
<feature type="compositionally biased region" description="Polar residues" evidence="1">
    <location>
        <begin position="63"/>
        <end position="73"/>
    </location>
</feature>
<comment type="caution">
    <text evidence="2">The sequence shown here is derived from an EMBL/GenBank/DDBJ whole genome shotgun (WGS) entry which is preliminary data.</text>
</comment>
<dbReference type="EMBL" id="JABVXQ010000008">
    <property type="protein sequence ID" value="KAF6094702.1"/>
    <property type="molecule type" value="Genomic_DNA"/>
</dbReference>
<sequence>MPRLFRAGRSPPLPPPRDDHCARERKLGCARALPWKQLTRNDRTEAVAAPAIRPVGGLESEQRGPSSEGSRQASAVKARGLPGPGASQPQDSPVRPRPPGAAERKVIFGDPALRGLTPSLLVRTPCSVGWPLGQNSFAPRALASPAEKWEPLMPTLWETT</sequence>
<name>A0A834DYC3_9CHIR</name>
<dbReference type="Proteomes" id="UP000664940">
    <property type="component" value="Unassembled WGS sequence"/>
</dbReference>
<proteinExistence type="predicted"/>
<organism evidence="2 3">
    <name type="scientific">Phyllostomus discolor</name>
    <name type="common">pale spear-nosed bat</name>
    <dbReference type="NCBI Taxonomy" id="89673"/>
    <lineage>
        <taxon>Eukaryota</taxon>
        <taxon>Metazoa</taxon>
        <taxon>Chordata</taxon>
        <taxon>Craniata</taxon>
        <taxon>Vertebrata</taxon>
        <taxon>Euteleostomi</taxon>
        <taxon>Mammalia</taxon>
        <taxon>Eutheria</taxon>
        <taxon>Laurasiatheria</taxon>
        <taxon>Chiroptera</taxon>
        <taxon>Yangochiroptera</taxon>
        <taxon>Phyllostomidae</taxon>
        <taxon>Phyllostominae</taxon>
        <taxon>Phyllostomus</taxon>
    </lineage>
</organism>
<evidence type="ECO:0000313" key="2">
    <source>
        <dbReference type="EMBL" id="KAF6094702.1"/>
    </source>
</evidence>
<gene>
    <name evidence="2" type="ORF">HJG60_011812</name>
</gene>
<feature type="compositionally biased region" description="Basic and acidic residues" evidence="1">
    <location>
        <begin position="16"/>
        <end position="27"/>
    </location>
</feature>
<reference evidence="2 3" key="1">
    <citation type="journal article" date="2020" name="Nature">
        <title>Six reference-quality genomes reveal evolution of bat adaptations.</title>
        <authorList>
            <person name="Jebb D."/>
            <person name="Huang Z."/>
            <person name="Pippel M."/>
            <person name="Hughes G.M."/>
            <person name="Lavrichenko K."/>
            <person name="Devanna P."/>
            <person name="Winkler S."/>
            <person name="Jermiin L.S."/>
            <person name="Skirmuntt E.C."/>
            <person name="Katzourakis A."/>
            <person name="Burkitt-Gray L."/>
            <person name="Ray D.A."/>
            <person name="Sullivan K.A.M."/>
            <person name="Roscito J.G."/>
            <person name="Kirilenko B.M."/>
            <person name="Davalos L.M."/>
            <person name="Corthals A.P."/>
            <person name="Power M.L."/>
            <person name="Jones G."/>
            <person name="Ransome R.D."/>
            <person name="Dechmann D.K.N."/>
            <person name="Locatelli A.G."/>
            <person name="Puechmaille S.J."/>
            <person name="Fedrigo O."/>
            <person name="Jarvis E.D."/>
            <person name="Hiller M."/>
            <person name="Vernes S.C."/>
            <person name="Myers E.W."/>
            <person name="Teeling E.C."/>
        </authorList>
    </citation>
    <scope>NUCLEOTIDE SEQUENCE [LARGE SCALE GENOMIC DNA]</scope>
    <source>
        <strain evidence="2">Bat1K_MPI-CBG_1</strain>
    </source>
</reference>
<dbReference type="AlphaFoldDB" id="A0A834DYC3"/>
<evidence type="ECO:0000256" key="1">
    <source>
        <dbReference type="SAM" id="MobiDB-lite"/>
    </source>
</evidence>
<accession>A0A834DYC3</accession>